<dbReference type="InterPro" id="IPR018490">
    <property type="entry name" value="cNMP-bd_dom_sf"/>
</dbReference>
<dbReference type="KEGG" id="asn:112548119"/>
<keyword evidence="3" id="KW-1185">Reference proteome</keyword>
<dbReference type="PANTHER" id="PTHR23011">
    <property type="entry name" value="CYCLIC NUCLEOTIDE-BINDING DOMAIN CONTAINING PROTEIN"/>
    <property type="match status" value="1"/>
</dbReference>
<name>A0A3Q0FQ89_ALLSI</name>
<organism evidence="3 4">
    <name type="scientific">Alligator sinensis</name>
    <name type="common">Chinese alligator</name>
    <dbReference type="NCBI Taxonomy" id="38654"/>
    <lineage>
        <taxon>Eukaryota</taxon>
        <taxon>Metazoa</taxon>
        <taxon>Chordata</taxon>
        <taxon>Craniata</taxon>
        <taxon>Vertebrata</taxon>
        <taxon>Euteleostomi</taxon>
        <taxon>Archelosauria</taxon>
        <taxon>Archosauria</taxon>
        <taxon>Crocodylia</taxon>
        <taxon>Alligatoridae</taxon>
        <taxon>Alligatorinae</taxon>
        <taxon>Alligator</taxon>
    </lineage>
</organism>
<dbReference type="InterPro" id="IPR014710">
    <property type="entry name" value="RmlC-like_jellyroll"/>
</dbReference>
<proteinExistence type="predicted"/>
<dbReference type="PROSITE" id="PS50042">
    <property type="entry name" value="CNMP_BINDING_3"/>
    <property type="match status" value="1"/>
</dbReference>
<gene>
    <name evidence="4" type="primary">LOC112548119</name>
</gene>
<feature type="domain" description="Cyclic nucleotide-binding" evidence="2">
    <location>
        <begin position="1"/>
        <end position="109"/>
    </location>
</feature>
<dbReference type="AlphaFoldDB" id="A0A3Q0FQ89"/>
<dbReference type="Pfam" id="PF00027">
    <property type="entry name" value="cNMP_binding"/>
    <property type="match status" value="1"/>
</dbReference>
<dbReference type="SUPFAM" id="SSF51206">
    <property type="entry name" value="cAMP-binding domain-like"/>
    <property type="match status" value="1"/>
</dbReference>
<feature type="compositionally biased region" description="Basic and acidic residues" evidence="1">
    <location>
        <begin position="243"/>
        <end position="262"/>
    </location>
</feature>
<evidence type="ECO:0000313" key="4">
    <source>
        <dbReference type="RefSeq" id="XP_025048320.1"/>
    </source>
</evidence>
<dbReference type="RefSeq" id="XP_025048320.1">
    <property type="nucleotide sequence ID" value="XM_025192535.1"/>
</dbReference>
<protein>
    <submittedName>
        <fullName evidence="4">Cyclic nucleotide-binding domain-containing protein 2-like</fullName>
    </submittedName>
</protein>
<accession>A0A3Q0FQ89</accession>
<dbReference type="InParanoid" id="A0A3Q0FQ89"/>
<reference evidence="4" key="1">
    <citation type="submission" date="2025-08" db="UniProtKB">
        <authorList>
            <consortium name="RefSeq"/>
        </authorList>
    </citation>
    <scope>IDENTIFICATION</scope>
</reference>
<dbReference type="InterPro" id="IPR000595">
    <property type="entry name" value="cNMP-bd_dom"/>
</dbReference>
<evidence type="ECO:0000313" key="3">
    <source>
        <dbReference type="Proteomes" id="UP000189705"/>
    </source>
</evidence>
<evidence type="ECO:0000256" key="1">
    <source>
        <dbReference type="SAM" id="MobiDB-lite"/>
    </source>
</evidence>
<dbReference type="PANTHER" id="PTHR23011:SF41">
    <property type="entry name" value="CYCLIC NUCLEOTIDE-BINDING DOMAIN-CONTAINING PROTEIN"/>
    <property type="match status" value="1"/>
</dbReference>
<dbReference type="Gene3D" id="2.60.120.10">
    <property type="entry name" value="Jelly Rolls"/>
    <property type="match status" value="1"/>
</dbReference>
<dbReference type="STRING" id="38654.A0A3Q0FQ89"/>
<dbReference type="GeneID" id="112548119"/>
<evidence type="ECO:0000259" key="2">
    <source>
        <dbReference type="PROSITE" id="PS50042"/>
    </source>
</evidence>
<sequence length="381" mass="43510">MQNMYEAGTIIIRQRHVPNECYLVLSGKLEVLYGDANLKAQLFTSEMLYEAEEGDFIGEICLLTMTNHLTSVICKSEVELLVISKEDFDATLANARFEQYHGTCNFLRKLTLFSSWPTEKIDFLVHCSLRRFYRLTGTTVVPDSLNSYFLVVVKSGRCLVATQLNQERISAHSSKMHSFSSLHKKFIALSLLEEKKDFAWRLLKRPAGLSQKSYSATHRTNCNQIPRRLRPQTAAVSCYSLRERKSPSDLEQKEPSERDDQTRTVIKKQKVASSAPLFLKTWALEQEGIFGLAETMDTFCGLKFSLISEGADCIFIPKKIFLEKAPDKSKRAALELVSTYPTEKMIRESYTRQQAWSTYKAGVVGEQIKRCTRPTSDHFSF</sequence>
<dbReference type="CDD" id="cd00038">
    <property type="entry name" value="CAP_ED"/>
    <property type="match status" value="1"/>
</dbReference>
<feature type="region of interest" description="Disordered" evidence="1">
    <location>
        <begin position="243"/>
        <end position="263"/>
    </location>
</feature>
<dbReference type="Proteomes" id="UP000189705">
    <property type="component" value="Unplaced"/>
</dbReference>